<protein>
    <submittedName>
        <fullName evidence="1">Uncharacterized protein</fullName>
    </submittedName>
</protein>
<dbReference type="AlphaFoldDB" id="A0A497F5M7"/>
<dbReference type="Proteomes" id="UP000269499">
    <property type="component" value="Unassembled WGS sequence"/>
</dbReference>
<reference evidence="1 2" key="1">
    <citation type="submission" date="2018-06" db="EMBL/GenBank/DDBJ databases">
        <title>Extensive metabolic versatility and redundancy in microbially diverse, dynamic hydrothermal sediments.</title>
        <authorList>
            <person name="Dombrowski N."/>
            <person name="Teske A."/>
            <person name="Baker B.J."/>
        </authorList>
    </citation>
    <scope>NUCLEOTIDE SEQUENCE [LARGE SCALE GENOMIC DNA]</scope>
    <source>
        <strain evidence="1">B20_G2</strain>
    </source>
</reference>
<gene>
    <name evidence="1" type="ORF">DRJ26_01625</name>
</gene>
<dbReference type="EMBL" id="QMRA01000019">
    <property type="protein sequence ID" value="RLE54687.1"/>
    <property type="molecule type" value="Genomic_DNA"/>
</dbReference>
<comment type="caution">
    <text evidence="1">The sequence shown here is derived from an EMBL/GenBank/DDBJ whole genome shotgun (WGS) entry which is preliminary data.</text>
</comment>
<organism evidence="1 2">
    <name type="scientific">Thermoproteota archaeon</name>
    <dbReference type="NCBI Taxonomy" id="2056631"/>
    <lineage>
        <taxon>Archaea</taxon>
        <taxon>Thermoproteota</taxon>
    </lineage>
</organism>
<evidence type="ECO:0000313" key="2">
    <source>
        <dbReference type="Proteomes" id="UP000269499"/>
    </source>
</evidence>
<proteinExistence type="predicted"/>
<accession>A0A497F5M7</accession>
<name>A0A497F5M7_9CREN</name>
<sequence>MDRIELMDRYIKRIVNEGGDNNFVIFEDKNTGKFIQYAGTKGDPVLICDIPFHQLTPEEEDALIEMGFTKGEISYQALVDYEDAAELADEIFTEIFNLQDYKLKVELNLE</sequence>
<evidence type="ECO:0000313" key="1">
    <source>
        <dbReference type="EMBL" id="RLE54687.1"/>
    </source>
</evidence>